<organism evidence="1">
    <name type="scientific">Tuwongella immobilis</name>
    <dbReference type="NCBI Taxonomy" id="692036"/>
    <lineage>
        <taxon>Bacteria</taxon>
        <taxon>Pseudomonadati</taxon>
        <taxon>Planctomycetota</taxon>
        <taxon>Planctomycetia</taxon>
        <taxon>Gemmatales</taxon>
        <taxon>Gemmataceae</taxon>
        <taxon>Tuwongella</taxon>
    </lineage>
</organism>
<evidence type="ECO:0008006" key="3">
    <source>
        <dbReference type="Google" id="ProtNLM"/>
    </source>
</evidence>
<dbReference type="EMBL" id="LR593887">
    <property type="protein sequence ID" value="VTS04238.1"/>
    <property type="molecule type" value="Genomic_DNA"/>
</dbReference>
<reference evidence="1" key="1">
    <citation type="submission" date="2019-04" db="EMBL/GenBank/DDBJ databases">
        <authorList>
            <consortium name="Science for Life Laboratories"/>
        </authorList>
    </citation>
    <scope>NUCLEOTIDE SEQUENCE</scope>
    <source>
        <strain evidence="1">MBLW1</strain>
    </source>
</reference>
<dbReference type="Proteomes" id="UP000464378">
    <property type="component" value="Chromosome"/>
</dbReference>
<accession>A0A6C2YQQ8</accession>
<protein>
    <recommendedName>
        <fullName evidence="3">DUF429 domain-containing protein</fullName>
    </recommendedName>
</protein>
<dbReference type="RefSeq" id="WP_162658502.1">
    <property type="nucleotide sequence ID" value="NZ_LR593887.1"/>
</dbReference>
<dbReference type="EMBL" id="LR586016">
    <property type="protein sequence ID" value="VIP03433.1"/>
    <property type="molecule type" value="Genomic_DNA"/>
</dbReference>
<evidence type="ECO:0000313" key="2">
    <source>
        <dbReference type="Proteomes" id="UP000464378"/>
    </source>
</evidence>
<gene>
    <name evidence="1" type="ORF">GMBLW1_05270</name>
</gene>
<sequence length="270" mass="29480">MANSQPLRVLGLDIASRNWSTNGVALLTCTDSAEWANVQVQLGRDDWPHTPMTVAAMVAWLLEQIDHHQIDAIAMDGPIAWRDPQAGERPGVGRASEYALKTPGKTGPPGKVYPANYRGWVEFCIAVVDGLLDSGRVALINDPMAIPPRDGSGRQTGLMEVFPTAVWRSCGLAPLAGHAKVGPQDLADARQRLQARLGIQSVQIHRCQHDDLQAWVAALPAMGLLARMGQLAPLGQARAWGEPARDSDWEGRRIRIEGFIWDLLLDQRLA</sequence>
<evidence type="ECO:0000313" key="1">
    <source>
        <dbReference type="EMBL" id="VIP03433.1"/>
    </source>
</evidence>
<name>A0A6C2YQQ8_9BACT</name>
<dbReference type="KEGG" id="tim:GMBLW1_05270"/>
<proteinExistence type="predicted"/>
<dbReference type="AlphaFoldDB" id="A0A6C2YQQ8"/>
<keyword evidence="2" id="KW-1185">Reference proteome</keyword>
<dbReference type="InParanoid" id="A0A6C2YQQ8"/>